<dbReference type="AlphaFoldDB" id="A0A7T5JM73"/>
<dbReference type="EMBL" id="CP073708">
    <property type="protein sequence ID" value="QUO39876.1"/>
    <property type="molecule type" value="Genomic_DNA"/>
</dbReference>
<dbReference type="SUPFAM" id="SSF111369">
    <property type="entry name" value="HlyD-like secretion proteins"/>
    <property type="match status" value="1"/>
</dbReference>
<dbReference type="Pfam" id="PF25954">
    <property type="entry name" value="Beta-barrel_RND_2"/>
    <property type="match status" value="1"/>
</dbReference>
<evidence type="ECO:0000259" key="5">
    <source>
        <dbReference type="Pfam" id="PF25954"/>
    </source>
</evidence>
<reference evidence="6 8" key="1">
    <citation type="submission" date="2020-12" db="EMBL/GenBank/DDBJ databases">
        <title>strain FJAT-54423T represents a novel species of the genus Brevibacillus.</title>
        <authorList>
            <person name="Tang R."/>
        </authorList>
    </citation>
    <scope>NUCLEOTIDE SEQUENCE [LARGE SCALE GENOMIC DNA]</scope>
    <source>
        <strain evidence="6 8">FJAT-54423</strain>
    </source>
</reference>
<evidence type="ECO:0000313" key="8">
    <source>
        <dbReference type="Proteomes" id="UP000595847"/>
    </source>
</evidence>
<gene>
    <name evidence="6" type="ORF">JD108_12660</name>
    <name evidence="7" type="ORF">KDJ56_12605</name>
</gene>
<feature type="domain" description="YbhG-like alpha-helical hairpin" evidence="4">
    <location>
        <begin position="104"/>
        <end position="221"/>
    </location>
</feature>
<dbReference type="EMBL" id="CP066308">
    <property type="protein sequence ID" value="QQE72797.1"/>
    <property type="molecule type" value="Genomic_DNA"/>
</dbReference>
<accession>A0A7T5JM73</accession>
<feature type="signal peptide" evidence="3">
    <location>
        <begin position="1"/>
        <end position="22"/>
    </location>
</feature>
<dbReference type="Proteomes" id="UP000677234">
    <property type="component" value="Chromosome"/>
</dbReference>
<dbReference type="NCBIfam" id="TIGR01730">
    <property type="entry name" value="RND_mfp"/>
    <property type="match status" value="1"/>
</dbReference>
<dbReference type="Gene3D" id="2.40.420.20">
    <property type="match status" value="1"/>
</dbReference>
<evidence type="ECO:0000313" key="9">
    <source>
        <dbReference type="Proteomes" id="UP000677234"/>
    </source>
</evidence>
<sequence>MRKKAFFLAGSILLILTGCAPAQQANHLEEEPQAKVVQVFTVRQQAEQPVHKTLGIVEARGDLLLSFGSAGKIGNVQVSKGDKVKQGQLLATLETGYLQSSIDVAQSEVEAASARRSKVLKGAAEEEIQKQRLQVQSDLLRQQQVQQDMENGKRLFAGGAISQKELELLEAQAQQAALTLKSSQLQLEQLVNGTKAEDVTVAAAAVKQAQGRVEQVRQTIDETRIVAPVSGTIVDVSKRTGELVGPGEVVFHLMDTDQVVVEIQVDEDQLQSYQAGASVQVSNDQGLKSEGTIAFVSPARDRVTGKYAVEIAVPNPQEAWRHGMIATVEKPQKLSGFIVPLESVGISGSERFVMVVEDGVIARKVVETGRIIGNQMEILSGVKEGDQLLRTGITYYVAGEKVIAKED</sequence>
<dbReference type="InterPro" id="IPR006143">
    <property type="entry name" value="RND_pump_MFP"/>
</dbReference>
<feature type="domain" description="CusB-like beta-barrel" evidence="5">
    <location>
        <begin position="261"/>
        <end position="329"/>
    </location>
</feature>
<name>A0A7T5JM73_9BACL</name>
<comment type="similarity">
    <text evidence="1">Belongs to the membrane fusion protein (MFP) (TC 8.A.1) family.</text>
</comment>
<feature type="coiled-coil region" evidence="2">
    <location>
        <begin position="123"/>
        <end position="186"/>
    </location>
</feature>
<dbReference type="KEGG" id="bcop:JD108_12660"/>
<evidence type="ECO:0000313" key="7">
    <source>
        <dbReference type="EMBL" id="QUO39876.1"/>
    </source>
</evidence>
<evidence type="ECO:0000259" key="4">
    <source>
        <dbReference type="Pfam" id="PF25881"/>
    </source>
</evidence>
<dbReference type="PANTHER" id="PTHR30469:SF15">
    <property type="entry name" value="HLYD FAMILY OF SECRETION PROTEINS"/>
    <property type="match status" value="1"/>
</dbReference>
<dbReference type="Proteomes" id="UP000595847">
    <property type="component" value="Chromosome"/>
</dbReference>
<evidence type="ECO:0000256" key="2">
    <source>
        <dbReference type="SAM" id="Coils"/>
    </source>
</evidence>
<dbReference type="InterPro" id="IPR059052">
    <property type="entry name" value="HH_YbhG-like"/>
</dbReference>
<dbReference type="InterPro" id="IPR058792">
    <property type="entry name" value="Beta-barrel_RND_2"/>
</dbReference>
<evidence type="ECO:0000256" key="3">
    <source>
        <dbReference type="SAM" id="SignalP"/>
    </source>
</evidence>
<keyword evidence="3" id="KW-0732">Signal</keyword>
<dbReference type="PANTHER" id="PTHR30469">
    <property type="entry name" value="MULTIDRUG RESISTANCE PROTEIN MDTA"/>
    <property type="match status" value="1"/>
</dbReference>
<evidence type="ECO:0000256" key="1">
    <source>
        <dbReference type="ARBA" id="ARBA00009477"/>
    </source>
</evidence>
<dbReference type="GO" id="GO:0015562">
    <property type="term" value="F:efflux transmembrane transporter activity"/>
    <property type="evidence" value="ECO:0007669"/>
    <property type="project" value="TreeGrafter"/>
</dbReference>
<dbReference type="PROSITE" id="PS51257">
    <property type="entry name" value="PROKAR_LIPOPROTEIN"/>
    <property type="match status" value="1"/>
</dbReference>
<dbReference type="Gene3D" id="2.40.50.100">
    <property type="match status" value="2"/>
</dbReference>
<keyword evidence="2" id="KW-0175">Coiled coil</keyword>
<reference evidence="7" key="2">
    <citation type="submission" date="2021-04" db="EMBL/GenBank/DDBJ databases">
        <title>Brevibacillus composti FJAT-54423, complete genome.</title>
        <authorList>
            <person name="Tang R."/>
        </authorList>
    </citation>
    <scope>NUCLEOTIDE SEQUENCE</scope>
    <source>
        <strain evidence="7">FJAT-54424</strain>
    </source>
</reference>
<organism evidence="6 8">
    <name type="scientific">Brevibacillus composti</name>
    <dbReference type="NCBI Taxonomy" id="2796470"/>
    <lineage>
        <taxon>Bacteria</taxon>
        <taxon>Bacillati</taxon>
        <taxon>Bacillota</taxon>
        <taxon>Bacilli</taxon>
        <taxon>Bacillales</taxon>
        <taxon>Paenibacillaceae</taxon>
        <taxon>Brevibacillus</taxon>
    </lineage>
</organism>
<dbReference type="RefSeq" id="WP_198826430.1">
    <property type="nucleotide sequence ID" value="NZ_CP066308.1"/>
</dbReference>
<evidence type="ECO:0000313" key="6">
    <source>
        <dbReference type="EMBL" id="QQE72797.1"/>
    </source>
</evidence>
<dbReference type="GO" id="GO:1990281">
    <property type="term" value="C:efflux pump complex"/>
    <property type="evidence" value="ECO:0007669"/>
    <property type="project" value="TreeGrafter"/>
</dbReference>
<protein>
    <submittedName>
        <fullName evidence="6">Efflux RND transporter periplasmic adaptor subunit</fullName>
    </submittedName>
</protein>
<feature type="chain" id="PRO_5039161358" evidence="3">
    <location>
        <begin position="23"/>
        <end position="407"/>
    </location>
</feature>
<keyword evidence="9" id="KW-1185">Reference proteome</keyword>
<dbReference type="Gene3D" id="1.10.287.470">
    <property type="entry name" value="Helix hairpin bin"/>
    <property type="match status" value="2"/>
</dbReference>
<proteinExistence type="inferred from homology"/>
<dbReference type="Gene3D" id="2.40.30.170">
    <property type="match status" value="1"/>
</dbReference>
<dbReference type="Pfam" id="PF25881">
    <property type="entry name" value="HH_YBHG"/>
    <property type="match status" value="1"/>
</dbReference>